<keyword evidence="2" id="KW-0288">FMN</keyword>
<dbReference type="GO" id="GO:0008726">
    <property type="term" value="F:alkanesulfonate monooxygenase activity"/>
    <property type="evidence" value="ECO:0007669"/>
    <property type="project" value="TreeGrafter"/>
</dbReference>
<keyword evidence="1" id="KW-0285">Flavoprotein</keyword>
<dbReference type="Gene3D" id="3.20.20.30">
    <property type="entry name" value="Luciferase-like domain"/>
    <property type="match status" value="1"/>
</dbReference>
<comment type="caution">
    <text evidence="6">The sequence shown here is derived from an EMBL/GenBank/DDBJ whole genome shotgun (WGS) entry which is preliminary data.</text>
</comment>
<dbReference type="RefSeq" id="WP_007239232.1">
    <property type="nucleotide sequence ID" value="NZ_BAFB01000132.1"/>
</dbReference>
<evidence type="ECO:0000256" key="3">
    <source>
        <dbReference type="ARBA" id="ARBA00023002"/>
    </source>
</evidence>
<dbReference type="PANTHER" id="PTHR42847:SF8">
    <property type="entry name" value="CONSERVED PROTEIN"/>
    <property type="match status" value="1"/>
</dbReference>
<dbReference type="PANTHER" id="PTHR42847">
    <property type="entry name" value="ALKANESULFONATE MONOOXYGENASE"/>
    <property type="match status" value="1"/>
</dbReference>
<dbReference type="EMBL" id="BAFB01000132">
    <property type="protein sequence ID" value="GAB35006.1"/>
    <property type="molecule type" value="Genomic_DNA"/>
</dbReference>
<dbReference type="InterPro" id="IPR019952">
    <property type="entry name" value="F420_OxRdatse_Rv1855c_pred"/>
</dbReference>
<evidence type="ECO:0000313" key="6">
    <source>
        <dbReference type="EMBL" id="GAB35006.1"/>
    </source>
</evidence>
<dbReference type="STRING" id="1108044.GOOTI_132_00070"/>
<reference evidence="6" key="1">
    <citation type="submission" date="2012-02" db="EMBL/GenBank/DDBJ databases">
        <title>Whole genome shotgun sequence of Gordonia otitidis NBRC 100426.</title>
        <authorList>
            <person name="Yoshida I."/>
            <person name="Hosoyama A."/>
            <person name="Tsuchikane K."/>
            <person name="Katsumata H."/>
            <person name="Yamazaki S."/>
            <person name="Fujita N."/>
        </authorList>
    </citation>
    <scope>NUCLEOTIDE SEQUENCE [LARGE SCALE GENOMIC DNA]</scope>
    <source>
        <strain evidence="6">NBRC 100426</strain>
    </source>
</reference>
<name>H5TNE8_GORO1</name>
<evidence type="ECO:0000256" key="1">
    <source>
        <dbReference type="ARBA" id="ARBA00022630"/>
    </source>
</evidence>
<dbReference type="OrthoDB" id="4029802at2"/>
<sequence>MTTLGYQIPNFTYPDTAPDRLFPTIAAQAVEAENSGFDTVLVMDHFYQLPMLGAPDEPMIECYTLLSALAQHTSRVRLSALVTGNTYRNPTLLAKTVTALDVVSGGRAQLGIGAGWFEFEHESLGFDFGTFTDRFEKLEEALQIILPMLRDERPSLDGRWYRVHDAMNSPAPLSRIPVMIGGGGEKKTLRMVAQYADESNLLAAPADIPRKLDVLAAHCERLGRDRSEITVTAQTSACVAPTEDEARAEFESYVARNPAAEGRRASTVIGSPEQVAAQYSELLATGIDGVTVNAPANGHIPGRVTLLGQTLSPLIG</sequence>
<keyword evidence="3" id="KW-0560">Oxidoreductase</keyword>
<evidence type="ECO:0000313" key="7">
    <source>
        <dbReference type="Proteomes" id="UP000005038"/>
    </source>
</evidence>
<proteinExistence type="predicted"/>
<dbReference type="InterPro" id="IPR011251">
    <property type="entry name" value="Luciferase-like_dom"/>
</dbReference>
<evidence type="ECO:0000256" key="4">
    <source>
        <dbReference type="ARBA" id="ARBA00023033"/>
    </source>
</evidence>
<protein>
    <submittedName>
        <fullName evidence="6">Oxidoreductase</fullName>
    </submittedName>
</protein>
<dbReference type="NCBIfam" id="TIGR03560">
    <property type="entry name" value="F420_Rv1855c"/>
    <property type="match status" value="1"/>
</dbReference>
<dbReference type="Pfam" id="PF00296">
    <property type="entry name" value="Bac_luciferase"/>
    <property type="match status" value="1"/>
</dbReference>
<evidence type="ECO:0000256" key="2">
    <source>
        <dbReference type="ARBA" id="ARBA00022643"/>
    </source>
</evidence>
<dbReference type="AlphaFoldDB" id="H5TNE8"/>
<keyword evidence="7" id="KW-1185">Reference proteome</keyword>
<feature type="domain" description="Luciferase-like" evidence="5">
    <location>
        <begin position="22"/>
        <end position="256"/>
    </location>
</feature>
<accession>H5TNE8</accession>
<dbReference type="SUPFAM" id="SSF51679">
    <property type="entry name" value="Bacterial luciferase-like"/>
    <property type="match status" value="1"/>
</dbReference>
<dbReference type="InterPro" id="IPR050172">
    <property type="entry name" value="SsuD_RutA_monooxygenase"/>
</dbReference>
<evidence type="ECO:0000259" key="5">
    <source>
        <dbReference type="Pfam" id="PF00296"/>
    </source>
</evidence>
<dbReference type="Proteomes" id="UP000005038">
    <property type="component" value="Unassembled WGS sequence"/>
</dbReference>
<dbReference type="InterPro" id="IPR036661">
    <property type="entry name" value="Luciferase-like_sf"/>
</dbReference>
<gene>
    <name evidence="6" type="ORF">GOOTI_132_00070</name>
</gene>
<organism evidence="6 7">
    <name type="scientific">Gordonia otitidis (strain DSM 44809 / CCUG 52243 / JCM 12355 / NBRC 100426 / IFM 10032)</name>
    <dbReference type="NCBI Taxonomy" id="1108044"/>
    <lineage>
        <taxon>Bacteria</taxon>
        <taxon>Bacillati</taxon>
        <taxon>Actinomycetota</taxon>
        <taxon>Actinomycetes</taxon>
        <taxon>Mycobacteriales</taxon>
        <taxon>Gordoniaceae</taxon>
        <taxon>Gordonia</taxon>
    </lineage>
</organism>
<dbReference type="GO" id="GO:0046306">
    <property type="term" value="P:alkanesulfonate catabolic process"/>
    <property type="evidence" value="ECO:0007669"/>
    <property type="project" value="TreeGrafter"/>
</dbReference>
<keyword evidence="4" id="KW-0503">Monooxygenase</keyword>